<gene>
    <name evidence="1" type="ORF">LZC95_08365</name>
</gene>
<organism evidence="1 2">
    <name type="scientific">Pendulispora brunnea</name>
    <dbReference type="NCBI Taxonomy" id="2905690"/>
    <lineage>
        <taxon>Bacteria</taxon>
        <taxon>Pseudomonadati</taxon>
        <taxon>Myxococcota</taxon>
        <taxon>Myxococcia</taxon>
        <taxon>Myxococcales</taxon>
        <taxon>Sorangiineae</taxon>
        <taxon>Pendulisporaceae</taxon>
        <taxon>Pendulispora</taxon>
    </lineage>
</organism>
<proteinExistence type="predicted"/>
<accession>A0ABZ2KIS5</accession>
<evidence type="ECO:0008006" key="3">
    <source>
        <dbReference type="Google" id="ProtNLM"/>
    </source>
</evidence>
<reference evidence="1 2" key="1">
    <citation type="submission" date="2021-12" db="EMBL/GenBank/DDBJ databases">
        <title>Discovery of the Pendulisporaceae a myxobacterial family with distinct sporulation behavior and unique specialized metabolism.</title>
        <authorList>
            <person name="Garcia R."/>
            <person name="Popoff A."/>
            <person name="Bader C.D."/>
            <person name="Loehr J."/>
            <person name="Walesch S."/>
            <person name="Walt C."/>
            <person name="Boldt J."/>
            <person name="Bunk B."/>
            <person name="Haeckl F.J.F.P.J."/>
            <person name="Gunesch A.P."/>
            <person name="Birkelbach J."/>
            <person name="Nuebel U."/>
            <person name="Pietschmann T."/>
            <person name="Bach T."/>
            <person name="Mueller R."/>
        </authorList>
    </citation>
    <scope>NUCLEOTIDE SEQUENCE [LARGE SCALE GENOMIC DNA]</scope>
    <source>
        <strain evidence="1 2">MSr12523</strain>
    </source>
</reference>
<name>A0ABZ2KIS5_9BACT</name>
<keyword evidence="2" id="KW-1185">Reference proteome</keyword>
<protein>
    <recommendedName>
        <fullName evidence="3">DUF416 family protein</fullName>
    </recommendedName>
</protein>
<dbReference type="EMBL" id="CP089982">
    <property type="protein sequence ID" value="WXA96849.1"/>
    <property type="molecule type" value="Genomic_DNA"/>
</dbReference>
<evidence type="ECO:0000313" key="1">
    <source>
        <dbReference type="EMBL" id="WXA96849.1"/>
    </source>
</evidence>
<sequence length="193" mass="21502">MDAIDSAIARLQRISATARIALAAEIGDRVYPIYEEYWIGTYSNHVRRSIDLAWSRAEGGVVDQNDLRSCQADIEDLVAFYGEEEENDLLRAVVTVVLRVLQSLSSDSSESDLAVARALLEAQNVAQAAEAMADEAQPSGKEIAALEEEEWQDRALAFLDSWKGPPHRHMFDAVGGRPAKWLEDWRARTANTR</sequence>
<evidence type="ECO:0000313" key="2">
    <source>
        <dbReference type="Proteomes" id="UP001379533"/>
    </source>
</evidence>
<dbReference type="RefSeq" id="WP_394847465.1">
    <property type="nucleotide sequence ID" value="NZ_CP089982.1"/>
</dbReference>
<dbReference type="Proteomes" id="UP001379533">
    <property type="component" value="Chromosome"/>
</dbReference>